<comment type="caution">
    <text evidence="2">The sequence shown here is derived from an EMBL/GenBank/DDBJ whole genome shotgun (WGS) entry which is preliminary data.</text>
</comment>
<name>M1W607_CLAP2</name>
<dbReference type="VEuPathDB" id="FungiDB:CPUR_08323"/>
<dbReference type="EMBL" id="CAGA01000087">
    <property type="protein sequence ID" value="CCE34391.1"/>
    <property type="molecule type" value="Genomic_DNA"/>
</dbReference>
<keyword evidence="3" id="KW-1185">Reference proteome</keyword>
<evidence type="ECO:0000313" key="2">
    <source>
        <dbReference type="EMBL" id="CCE34391.1"/>
    </source>
</evidence>
<proteinExistence type="predicted"/>
<reference evidence="2 3" key="1">
    <citation type="journal article" date="2013" name="PLoS Genet.">
        <title>Plant-symbiotic fungi as chemical engineers: Multi-genome analysis of the Clavicipitaceae reveals dynamics of alkaloid loci.</title>
        <authorList>
            <person name="Schardl C.L."/>
            <person name="Young C.A."/>
            <person name="Hesse U."/>
            <person name="Amyotte S.G."/>
            <person name="Andreeva K."/>
            <person name="Calie P.J."/>
            <person name="Fleetwood D.J."/>
            <person name="Haws D.C."/>
            <person name="Moore N."/>
            <person name="Oeser B."/>
            <person name="Panaccione D.G."/>
            <person name="Schweri K.K."/>
            <person name="Voisey C.R."/>
            <person name="Farman M.L."/>
            <person name="Jaromczyk J.W."/>
            <person name="Roe B.A."/>
            <person name="O'Sullivan D.M."/>
            <person name="Scott B."/>
            <person name="Tudzynski P."/>
            <person name="An Z."/>
            <person name="Arnaoudova E.G."/>
            <person name="Bullock C.T."/>
            <person name="Charlton N.D."/>
            <person name="Chen L."/>
            <person name="Cox M."/>
            <person name="Dinkins R.D."/>
            <person name="Florea S."/>
            <person name="Glenn A.E."/>
            <person name="Gordon A."/>
            <person name="Gueldener U."/>
            <person name="Harris D.R."/>
            <person name="Hollin W."/>
            <person name="Jaromczyk J."/>
            <person name="Johnson R.D."/>
            <person name="Khan A.K."/>
            <person name="Leistner E."/>
            <person name="Leuchtmann A."/>
            <person name="Li C."/>
            <person name="Liu J."/>
            <person name="Liu J."/>
            <person name="Liu M."/>
            <person name="Mace W."/>
            <person name="Machado C."/>
            <person name="Nagabhyru P."/>
            <person name="Pan J."/>
            <person name="Schmid J."/>
            <person name="Sugawara K."/>
            <person name="Steiner U."/>
            <person name="Takach J.E."/>
            <person name="Tanaka E."/>
            <person name="Webb J.S."/>
            <person name="Wilson E.V."/>
            <person name="Wiseman J.L."/>
            <person name="Yoshida R."/>
            <person name="Zeng Z."/>
        </authorList>
    </citation>
    <scope>NUCLEOTIDE SEQUENCE [LARGE SCALE GENOMIC DNA]</scope>
    <source>
        <strain evidence="2 3">20.1</strain>
    </source>
</reference>
<accession>M1W607</accession>
<feature type="region of interest" description="Disordered" evidence="1">
    <location>
        <begin position="45"/>
        <end position="90"/>
    </location>
</feature>
<gene>
    <name evidence="2" type="ORF">CPUR_08323</name>
</gene>
<sequence length="260" mass="29130">MSILETGSVLKATDFDVRWFVDRQHFINPPALRLREPAVVHKAWKPAARRPKATSTARGSTRNVLTDRNDVGAGRLVGQPSDQGPIPGPSQAAVRALARDRVSCGRKSQTACNTNNCSCRRANVLCGKWCHKGDTRCGNLKDAKLEAAQKGEYARQQTEKLSLVEQCLQQLTGVLHQSQVEPAERAERTARELRHVQEQQSLGFWPSHPQQYQHFARQPLQPPPTTQQQQHLQLGPADFIPAPNHTRIRQRTGQQPLGWQ</sequence>
<dbReference type="AlphaFoldDB" id="M1W607"/>
<feature type="compositionally biased region" description="Polar residues" evidence="1">
    <location>
        <begin position="54"/>
        <end position="64"/>
    </location>
</feature>
<protein>
    <submittedName>
        <fullName evidence="2">Uncharacterized protein</fullName>
    </submittedName>
</protein>
<evidence type="ECO:0000256" key="1">
    <source>
        <dbReference type="SAM" id="MobiDB-lite"/>
    </source>
</evidence>
<dbReference type="Proteomes" id="UP000016801">
    <property type="component" value="Unassembled WGS sequence"/>
</dbReference>
<evidence type="ECO:0000313" key="3">
    <source>
        <dbReference type="Proteomes" id="UP000016801"/>
    </source>
</evidence>
<dbReference type="OrthoDB" id="10400019at2759"/>
<organism evidence="2 3">
    <name type="scientific">Claviceps purpurea (strain 20.1)</name>
    <name type="common">Ergot fungus</name>
    <name type="synonym">Sphacelia segetum</name>
    <dbReference type="NCBI Taxonomy" id="1111077"/>
    <lineage>
        <taxon>Eukaryota</taxon>
        <taxon>Fungi</taxon>
        <taxon>Dikarya</taxon>
        <taxon>Ascomycota</taxon>
        <taxon>Pezizomycotina</taxon>
        <taxon>Sordariomycetes</taxon>
        <taxon>Hypocreomycetidae</taxon>
        <taxon>Hypocreales</taxon>
        <taxon>Clavicipitaceae</taxon>
        <taxon>Claviceps</taxon>
    </lineage>
</organism>
<dbReference type="HOGENOM" id="CLU_1069587_0_0_1"/>